<proteinExistence type="predicted"/>
<name>A0A8H4NWP3_9HYPO</name>
<accession>A0A8H4NWP3</accession>
<sequence>MEENTPLTPPGVDQPSIVDVCSYRRRDYEETLIQYEPEEMQIVHESLQNPFDTPPLSNLGVLDSLPIELLNEVLRDLDILSYTRFRHVNRRARILGSELREYKLVIKHGLEGFLSALQLVTAKDETATSKKFSDKPIDIIIDVDRDGTGKK</sequence>
<dbReference type="AlphaFoldDB" id="A0A8H4NWP3"/>
<dbReference type="EMBL" id="JAADJG010000403">
    <property type="protein sequence ID" value="KAF4447331.1"/>
    <property type="molecule type" value="Genomic_DNA"/>
</dbReference>
<evidence type="ECO:0000313" key="2">
    <source>
        <dbReference type="EMBL" id="KAF4447331.1"/>
    </source>
</evidence>
<reference evidence="2" key="1">
    <citation type="submission" date="2020-01" db="EMBL/GenBank/DDBJ databases">
        <title>Identification and distribution of gene clusters putatively required for synthesis of sphingolipid metabolism inhibitors in phylogenetically diverse species of the filamentous fungus Fusarium.</title>
        <authorList>
            <person name="Kim H.-S."/>
            <person name="Busman M."/>
            <person name="Brown D.W."/>
            <person name="Divon H."/>
            <person name="Uhlig S."/>
            <person name="Proctor R.H."/>
        </authorList>
    </citation>
    <scope>NUCLEOTIDE SEQUENCE</scope>
    <source>
        <strain evidence="2">NRRL 53441</strain>
    </source>
</reference>
<dbReference type="Proteomes" id="UP000605986">
    <property type="component" value="Unassembled WGS sequence"/>
</dbReference>
<organism evidence="2 3">
    <name type="scientific">Fusarium austroafricanum</name>
    <dbReference type="NCBI Taxonomy" id="2364996"/>
    <lineage>
        <taxon>Eukaryota</taxon>
        <taxon>Fungi</taxon>
        <taxon>Dikarya</taxon>
        <taxon>Ascomycota</taxon>
        <taxon>Pezizomycotina</taxon>
        <taxon>Sordariomycetes</taxon>
        <taxon>Hypocreomycetidae</taxon>
        <taxon>Hypocreales</taxon>
        <taxon>Nectriaceae</taxon>
        <taxon>Fusarium</taxon>
        <taxon>Fusarium concolor species complex</taxon>
    </lineage>
</organism>
<dbReference type="InterPro" id="IPR001810">
    <property type="entry name" value="F-box_dom"/>
</dbReference>
<evidence type="ECO:0000313" key="3">
    <source>
        <dbReference type="Proteomes" id="UP000605986"/>
    </source>
</evidence>
<keyword evidence="3" id="KW-1185">Reference proteome</keyword>
<protein>
    <submittedName>
        <fullName evidence="2">F-box domain, Skp2-like protein</fullName>
    </submittedName>
</protein>
<dbReference type="PROSITE" id="PS50181">
    <property type="entry name" value="FBOX"/>
    <property type="match status" value="1"/>
</dbReference>
<gene>
    <name evidence="2" type="ORF">F53441_9128</name>
</gene>
<dbReference type="InterPro" id="IPR036047">
    <property type="entry name" value="F-box-like_dom_sf"/>
</dbReference>
<comment type="caution">
    <text evidence="2">The sequence shown here is derived from an EMBL/GenBank/DDBJ whole genome shotgun (WGS) entry which is preliminary data.</text>
</comment>
<dbReference type="SUPFAM" id="SSF81383">
    <property type="entry name" value="F-box domain"/>
    <property type="match status" value="1"/>
</dbReference>
<dbReference type="OrthoDB" id="165382at2759"/>
<feature type="domain" description="F-box" evidence="1">
    <location>
        <begin position="59"/>
        <end position="105"/>
    </location>
</feature>
<evidence type="ECO:0000259" key="1">
    <source>
        <dbReference type="PROSITE" id="PS50181"/>
    </source>
</evidence>
<dbReference type="Pfam" id="PF00646">
    <property type="entry name" value="F-box"/>
    <property type="match status" value="1"/>
</dbReference>